<feature type="compositionally biased region" description="Low complexity" evidence="1">
    <location>
        <begin position="174"/>
        <end position="184"/>
    </location>
</feature>
<evidence type="ECO:0000313" key="2">
    <source>
        <dbReference type="EMBL" id="KAF3577993.1"/>
    </source>
</evidence>
<sequence>MKLESPRRSTFTPQWSETKERRRSFSGNDRRLNPSVSDTEAGSVFSSSGRASHSPMFSGRRVSEVTVGVVSEEIVPQRQEGVLKKQSGGAAAKTPRMAGTSAKRLETPSSTPRTVEMTNPTERRRRASLPLVVENPYACESDISVNAPRFDKIVEYPEDLFQDRETTSSGGGARRSSFSFSSSSMTKDKCTTTVQTRSVSEAKQRRFDTSSYQQRAEALEGLLEFSARLLQQERYDELGVLLKPFGPERVSPRETAIWLTKSFKEASV</sequence>
<dbReference type="Proteomes" id="UP000266723">
    <property type="component" value="Unassembled WGS sequence"/>
</dbReference>
<feature type="compositionally biased region" description="Polar residues" evidence="1">
    <location>
        <begin position="107"/>
        <end position="120"/>
    </location>
</feature>
<feature type="region of interest" description="Disordered" evidence="1">
    <location>
        <begin position="1"/>
        <end position="61"/>
    </location>
</feature>
<gene>
    <name evidence="2" type="ORF">DY000_02031828</name>
</gene>
<comment type="caution">
    <text evidence="2">The sequence shown here is derived from an EMBL/GenBank/DDBJ whole genome shotgun (WGS) entry which is preliminary data.</text>
</comment>
<evidence type="ECO:0000313" key="3">
    <source>
        <dbReference type="Proteomes" id="UP000266723"/>
    </source>
</evidence>
<feature type="region of interest" description="Disordered" evidence="1">
    <location>
        <begin position="163"/>
        <end position="205"/>
    </location>
</feature>
<feature type="region of interest" description="Disordered" evidence="1">
    <location>
        <begin position="80"/>
        <end position="128"/>
    </location>
</feature>
<evidence type="ECO:0000256" key="1">
    <source>
        <dbReference type="SAM" id="MobiDB-lite"/>
    </source>
</evidence>
<protein>
    <submittedName>
        <fullName evidence="2">Uncharacterized protein</fullName>
    </submittedName>
</protein>
<feature type="compositionally biased region" description="Polar residues" evidence="1">
    <location>
        <begin position="34"/>
        <end position="51"/>
    </location>
</feature>
<organism evidence="2 3">
    <name type="scientific">Brassica cretica</name>
    <name type="common">Mustard</name>
    <dbReference type="NCBI Taxonomy" id="69181"/>
    <lineage>
        <taxon>Eukaryota</taxon>
        <taxon>Viridiplantae</taxon>
        <taxon>Streptophyta</taxon>
        <taxon>Embryophyta</taxon>
        <taxon>Tracheophyta</taxon>
        <taxon>Spermatophyta</taxon>
        <taxon>Magnoliopsida</taxon>
        <taxon>eudicotyledons</taxon>
        <taxon>Gunneridae</taxon>
        <taxon>Pentapetalae</taxon>
        <taxon>rosids</taxon>
        <taxon>malvids</taxon>
        <taxon>Brassicales</taxon>
        <taxon>Brassicaceae</taxon>
        <taxon>Brassiceae</taxon>
        <taxon>Brassica</taxon>
    </lineage>
</organism>
<dbReference type="EMBL" id="QGKV02000649">
    <property type="protein sequence ID" value="KAF3577993.1"/>
    <property type="molecule type" value="Genomic_DNA"/>
</dbReference>
<keyword evidence="3" id="KW-1185">Reference proteome</keyword>
<name>A0ABQ7DKV6_BRACR</name>
<proteinExistence type="predicted"/>
<accession>A0ABQ7DKV6</accession>
<reference evidence="2 3" key="1">
    <citation type="journal article" date="2020" name="BMC Genomics">
        <title>Intraspecific diversification of the crop wild relative Brassica cretica Lam. using demographic model selection.</title>
        <authorList>
            <person name="Kioukis A."/>
            <person name="Michalopoulou V.A."/>
            <person name="Briers L."/>
            <person name="Pirintsos S."/>
            <person name="Studholme D.J."/>
            <person name="Pavlidis P."/>
            <person name="Sarris P.F."/>
        </authorList>
    </citation>
    <scope>NUCLEOTIDE SEQUENCE [LARGE SCALE GENOMIC DNA]</scope>
    <source>
        <strain evidence="3">cv. PFS-1207/04</strain>
        <tissue evidence="2">Leaf</tissue>
    </source>
</reference>